<reference evidence="1 2" key="1">
    <citation type="journal article" date="2018" name="Front. Microbiol.">
        <title>Novel Insights Into Bacterial Dimethylsulfoniopropionate Catabolism in the East China Sea.</title>
        <authorList>
            <person name="Liu J."/>
            <person name="Liu J."/>
            <person name="Zhang S.H."/>
            <person name="Liang J."/>
            <person name="Lin H."/>
            <person name="Song D."/>
            <person name="Yang G.P."/>
            <person name="Todd J.D."/>
            <person name="Zhang X.H."/>
        </authorList>
    </citation>
    <scope>NUCLEOTIDE SEQUENCE [LARGE SCALE GENOMIC DNA]</scope>
    <source>
        <strain evidence="1 2">ZYFD042</strain>
    </source>
</reference>
<proteinExistence type="predicted"/>
<comment type="caution">
    <text evidence="1">The sequence shown here is derived from an EMBL/GenBank/DDBJ whole genome shotgun (WGS) entry which is preliminary data.</text>
</comment>
<sequence>MFSATPSGYATQTRLSSTSTLFTLTTELPAGATIAFRTTLSTTVRWTLRATTTLPDGYTGTGAKFDATVTSALTGCTAA</sequence>
<dbReference type="AlphaFoldDB" id="A0A443JM08"/>
<gene>
    <name evidence="1" type="ORF">D8Y23_03565</name>
</gene>
<dbReference type="Proteomes" id="UP000285970">
    <property type="component" value="Unassembled WGS sequence"/>
</dbReference>
<accession>A0A443JM08</accession>
<evidence type="ECO:0000313" key="2">
    <source>
        <dbReference type="Proteomes" id="UP000285970"/>
    </source>
</evidence>
<organism evidence="1 2">
    <name type="scientific">Microbacterium enclense</name>
    <dbReference type="NCBI Taxonomy" id="993073"/>
    <lineage>
        <taxon>Bacteria</taxon>
        <taxon>Bacillati</taxon>
        <taxon>Actinomycetota</taxon>
        <taxon>Actinomycetes</taxon>
        <taxon>Micrococcales</taxon>
        <taxon>Microbacteriaceae</taxon>
        <taxon>Microbacterium</taxon>
    </lineage>
</organism>
<evidence type="ECO:0000313" key="1">
    <source>
        <dbReference type="EMBL" id="RWR21534.1"/>
    </source>
</evidence>
<name>A0A443JM08_9MICO</name>
<dbReference type="EMBL" id="RBZY01000009">
    <property type="protein sequence ID" value="RWR21534.1"/>
    <property type="molecule type" value="Genomic_DNA"/>
</dbReference>
<protein>
    <submittedName>
        <fullName evidence="1">Uncharacterized protein</fullName>
    </submittedName>
</protein>